<accession>A0ABU2WYV6</accession>
<comment type="caution">
    <text evidence="4">The sequence shown here is derived from an EMBL/GenBank/DDBJ whole genome shotgun (WGS) entry which is preliminary data.</text>
</comment>
<dbReference type="Pfam" id="PF00440">
    <property type="entry name" value="TetR_N"/>
    <property type="match status" value="1"/>
</dbReference>
<dbReference type="Gene3D" id="1.10.357.10">
    <property type="entry name" value="Tetracycline Repressor, domain 2"/>
    <property type="match status" value="1"/>
</dbReference>
<evidence type="ECO:0000256" key="1">
    <source>
        <dbReference type="ARBA" id="ARBA00023125"/>
    </source>
</evidence>
<name>A0ABU2WYV6_9ACTN</name>
<dbReference type="InterPro" id="IPR001647">
    <property type="entry name" value="HTH_TetR"/>
</dbReference>
<dbReference type="PROSITE" id="PS50977">
    <property type="entry name" value="HTH_TETR_2"/>
    <property type="match status" value="1"/>
</dbReference>
<reference evidence="4" key="1">
    <citation type="submission" date="2023-09" db="EMBL/GenBank/DDBJ databases">
        <title>30 novel species of actinomycetes from the DSMZ collection.</title>
        <authorList>
            <person name="Nouioui I."/>
        </authorList>
    </citation>
    <scope>NUCLEOTIDE SEQUENCE</scope>
    <source>
        <strain evidence="4">DSM 115977</strain>
    </source>
</reference>
<dbReference type="SUPFAM" id="SSF46689">
    <property type="entry name" value="Homeodomain-like"/>
    <property type="match status" value="1"/>
</dbReference>
<dbReference type="InterPro" id="IPR009057">
    <property type="entry name" value="Homeodomain-like_sf"/>
</dbReference>
<dbReference type="RefSeq" id="WP_311413058.1">
    <property type="nucleotide sequence ID" value="NZ_JAVRFL010000022.1"/>
</dbReference>
<feature type="domain" description="HTH tetR-type" evidence="3">
    <location>
        <begin position="6"/>
        <end position="66"/>
    </location>
</feature>
<evidence type="ECO:0000256" key="2">
    <source>
        <dbReference type="PROSITE-ProRule" id="PRU00335"/>
    </source>
</evidence>
<evidence type="ECO:0000313" key="5">
    <source>
        <dbReference type="Proteomes" id="UP001180973"/>
    </source>
</evidence>
<keyword evidence="1 2" id="KW-0238">DNA-binding</keyword>
<dbReference type="EMBL" id="JAVRFL010000022">
    <property type="protein sequence ID" value="MDT0531134.1"/>
    <property type="molecule type" value="Genomic_DNA"/>
</dbReference>
<gene>
    <name evidence="4" type="ORF">RM555_19280</name>
</gene>
<feature type="DNA-binding region" description="H-T-H motif" evidence="2">
    <location>
        <begin position="29"/>
        <end position="48"/>
    </location>
</feature>
<evidence type="ECO:0000259" key="3">
    <source>
        <dbReference type="PROSITE" id="PS50977"/>
    </source>
</evidence>
<proteinExistence type="predicted"/>
<keyword evidence="5" id="KW-1185">Reference proteome</keyword>
<protein>
    <submittedName>
        <fullName evidence="4">TetR/AcrR family transcriptional regulator</fullName>
    </submittedName>
</protein>
<organism evidence="4 5">
    <name type="scientific">Micromonospora reichwaldensis</name>
    <dbReference type="NCBI Taxonomy" id="3075516"/>
    <lineage>
        <taxon>Bacteria</taxon>
        <taxon>Bacillati</taxon>
        <taxon>Actinomycetota</taxon>
        <taxon>Actinomycetes</taxon>
        <taxon>Micromonosporales</taxon>
        <taxon>Micromonosporaceae</taxon>
        <taxon>Micromonospora</taxon>
    </lineage>
</organism>
<dbReference type="Proteomes" id="UP001180973">
    <property type="component" value="Unassembled WGS sequence"/>
</dbReference>
<evidence type="ECO:0000313" key="4">
    <source>
        <dbReference type="EMBL" id="MDT0531134.1"/>
    </source>
</evidence>
<sequence>MPQPVKHSADVMLDAVRALVLSGGPAAASARAVCLATGASSGSVYHRFPRRDDLVAAAWLRAQDRFLRVYLEALAPADAQAGVRAAVAVLTWCRSHPEDAALLMRHALRDLLRGDTSPALAQQAQAHHRALGDALAEVARATGHPLADVVLAVVDLPYAVARRAMRDDGTPGEDDVEAVRRAVALLLSGPSDSPQASPP</sequence>